<name>A0A0X8NV53_ALCXX</name>
<protein>
    <submittedName>
        <fullName evidence="2">Uncharacterized protein</fullName>
    </submittedName>
</protein>
<feature type="transmembrane region" description="Helical" evidence="1">
    <location>
        <begin position="21"/>
        <end position="44"/>
    </location>
</feature>
<feature type="transmembrane region" description="Helical" evidence="1">
    <location>
        <begin position="56"/>
        <end position="75"/>
    </location>
</feature>
<dbReference type="RefSeq" id="WP_061070969.1">
    <property type="nucleotide sequence ID" value="NZ_CP014060.2"/>
</dbReference>
<keyword evidence="1" id="KW-0812">Transmembrane</keyword>
<feature type="transmembrane region" description="Helical" evidence="1">
    <location>
        <begin position="180"/>
        <end position="202"/>
    </location>
</feature>
<feature type="transmembrane region" description="Helical" evidence="1">
    <location>
        <begin position="214"/>
        <end position="239"/>
    </location>
</feature>
<sequence>MPHLLTARRLLALAARQFTARVPGMVAAAPWACVAFALSLPGALLLNQAGAPRQTWFLLAAVVNLLALARMALAWQRQLAGAPRQAPRLDGAHARVLGLVFGAIICIAALKAVSGSLTLTLYFQMPDTPSTVFLMIALLVLLILWLPVMHLLGAWSLALPRAALADGYGWRQSRQALRGAVWPFSAVLLLLTGLTEVTGAALREALSVYRLDAIVTAAGGLLLTLALLLFLSILCATAYRERG</sequence>
<reference evidence="3" key="1">
    <citation type="submission" date="2015-12" db="EMBL/GenBank/DDBJ databases">
        <title>FDA dAtabase for Regulatory Grade micrObial Sequences (FDA-ARGOS): Supporting development and validation of Infectious Disease Dx tests.</title>
        <authorList>
            <person name="Case J."/>
            <person name="Tallon L."/>
            <person name="Sadzewicz L."/>
            <person name="Sengamalay N."/>
            <person name="Ott S."/>
            <person name="Godinez A."/>
            <person name="Nagaraj S."/>
            <person name="Nadendla S."/>
            <person name="Sichtig H."/>
        </authorList>
    </citation>
    <scope>NUCLEOTIDE SEQUENCE [LARGE SCALE GENOMIC DNA]</scope>
    <source>
        <strain evidence="3">FDAARGOS_147</strain>
    </source>
</reference>
<dbReference type="AlphaFoldDB" id="A0A0X8NV53"/>
<proteinExistence type="predicted"/>
<gene>
    <name evidence="2" type="ORF">AL504_01730</name>
</gene>
<feature type="transmembrane region" description="Helical" evidence="1">
    <location>
        <begin position="133"/>
        <end position="159"/>
    </location>
</feature>
<feature type="transmembrane region" description="Helical" evidence="1">
    <location>
        <begin position="96"/>
        <end position="113"/>
    </location>
</feature>
<keyword evidence="1" id="KW-0472">Membrane</keyword>
<accession>A0A0X8NV53</accession>
<evidence type="ECO:0000256" key="1">
    <source>
        <dbReference type="SAM" id="Phobius"/>
    </source>
</evidence>
<evidence type="ECO:0000313" key="2">
    <source>
        <dbReference type="EMBL" id="AMG34889.1"/>
    </source>
</evidence>
<dbReference type="EMBL" id="CP014060">
    <property type="protein sequence ID" value="AMG34889.1"/>
    <property type="molecule type" value="Genomic_DNA"/>
</dbReference>
<evidence type="ECO:0000313" key="3">
    <source>
        <dbReference type="Proteomes" id="UP000060602"/>
    </source>
</evidence>
<keyword evidence="1" id="KW-1133">Transmembrane helix</keyword>
<dbReference type="Proteomes" id="UP000060602">
    <property type="component" value="Chromosome"/>
</dbReference>
<organism evidence="2 3">
    <name type="scientific">Alcaligenes xylosoxydans xylosoxydans</name>
    <name type="common">Achromobacter xylosoxidans</name>
    <dbReference type="NCBI Taxonomy" id="85698"/>
    <lineage>
        <taxon>Bacteria</taxon>
        <taxon>Pseudomonadati</taxon>
        <taxon>Pseudomonadota</taxon>
        <taxon>Betaproteobacteria</taxon>
        <taxon>Burkholderiales</taxon>
        <taxon>Alcaligenaceae</taxon>
        <taxon>Achromobacter</taxon>
    </lineage>
</organism>